<keyword evidence="2" id="KW-1185">Reference proteome</keyword>
<dbReference type="EMBL" id="CM017708">
    <property type="protein sequence ID" value="TYG57144.1"/>
    <property type="molecule type" value="Genomic_DNA"/>
</dbReference>
<sequence length="121" mass="13696">MIYGLWFKGWGLSIKNLILAFRFFTLFKVISFASSFFFSDLLSPFQQRSLIFSVSFWFALCLVAEKIEAGNRLVEPPSSVAEVIPFLDVDEEPAIRTNTTILLGNIASYLNEGMGHEFLNS</sequence>
<accession>A0A5D2BI87</accession>
<dbReference type="Proteomes" id="UP000323506">
    <property type="component" value="Chromosome D08"/>
</dbReference>
<reference evidence="1 2" key="1">
    <citation type="submission" date="2019-06" db="EMBL/GenBank/DDBJ databases">
        <title>WGS assembly of Gossypium darwinii.</title>
        <authorList>
            <person name="Chen Z.J."/>
            <person name="Sreedasyam A."/>
            <person name="Ando A."/>
            <person name="Song Q."/>
            <person name="De L."/>
            <person name="Hulse-Kemp A."/>
            <person name="Ding M."/>
            <person name="Ye W."/>
            <person name="Kirkbride R."/>
            <person name="Jenkins J."/>
            <person name="Plott C."/>
            <person name="Lovell J."/>
            <person name="Lin Y.-M."/>
            <person name="Vaughn R."/>
            <person name="Liu B."/>
            <person name="Li W."/>
            <person name="Simpson S."/>
            <person name="Scheffler B."/>
            <person name="Saski C."/>
            <person name="Grover C."/>
            <person name="Hu G."/>
            <person name="Conover J."/>
            <person name="Carlson J."/>
            <person name="Shu S."/>
            <person name="Boston L."/>
            <person name="Williams M."/>
            <person name="Peterson D."/>
            <person name="Mcgee K."/>
            <person name="Jones D."/>
            <person name="Wendel J."/>
            <person name="Stelly D."/>
            <person name="Grimwood J."/>
            <person name="Schmutz J."/>
        </authorList>
    </citation>
    <scope>NUCLEOTIDE SEQUENCE [LARGE SCALE GENOMIC DNA]</scope>
    <source>
        <strain evidence="1">1808015.09</strain>
    </source>
</reference>
<evidence type="ECO:0000313" key="1">
    <source>
        <dbReference type="EMBL" id="TYG57144.1"/>
    </source>
</evidence>
<evidence type="ECO:0000313" key="2">
    <source>
        <dbReference type="Proteomes" id="UP000323506"/>
    </source>
</evidence>
<proteinExistence type="predicted"/>
<name>A0A5D2BI87_GOSDA</name>
<dbReference type="AlphaFoldDB" id="A0A5D2BI87"/>
<organism evidence="1 2">
    <name type="scientific">Gossypium darwinii</name>
    <name type="common">Darwin's cotton</name>
    <name type="synonym">Gossypium barbadense var. darwinii</name>
    <dbReference type="NCBI Taxonomy" id="34276"/>
    <lineage>
        <taxon>Eukaryota</taxon>
        <taxon>Viridiplantae</taxon>
        <taxon>Streptophyta</taxon>
        <taxon>Embryophyta</taxon>
        <taxon>Tracheophyta</taxon>
        <taxon>Spermatophyta</taxon>
        <taxon>Magnoliopsida</taxon>
        <taxon>eudicotyledons</taxon>
        <taxon>Gunneridae</taxon>
        <taxon>Pentapetalae</taxon>
        <taxon>rosids</taxon>
        <taxon>malvids</taxon>
        <taxon>Malvales</taxon>
        <taxon>Malvaceae</taxon>
        <taxon>Malvoideae</taxon>
        <taxon>Gossypium</taxon>
    </lineage>
</organism>
<protein>
    <submittedName>
        <fullName evidence="1">Uncharacterized protein</fullName>
    </submittedName>
</protein>
<gene>
    <name evidence="1" type="ORF">ES288_D08G119600v1</name>
</gene>